<sequence length="1125" mass="126737">MPRKDFQRDLADALLPAGSEDGSFYFTYTSPFDAPSIDVEVSVPDSAEYPRGHHYFVFTISENVPENVPRFLEDSLDSFHGLPLGAFLNTVSDCLNRATSGDDDGPRGFQQDSSANDSDQDSSADEIGWEVGSDVGLVVNPQAKTIDVKKCIRADLRKAQNAGFRVGYLGDPEGSIILSASRRISKLGISGEAMEAWGVRPSQYLVLLIRYPYGYRRLIDVVQRPGGCGMIKLYAGVCADYKPSLSSALHVFANEAAPGPPDLGQETNKDSMEPVLHSIFIGKSLQALLNSRFIDIVKYRLEKKFSWTGAELYMNDGQGRLLVSDESTCQQKYFEPDWRGSPPSFLKHDHLANTVDPSDMSLLLVAMQFTVRRFVRCTEFCLNCYCRIDAGFEALKPFVCSNGLCLYQYMALGMGPSLEWEISSQPYVVDLLISFAYNRAAQGKLKDFPTGFSLNVPNPNRSTDPNMSLYEGKLIYDTKYGPTIHMNQDYSIKIGDWIVILLEPPSPDTSNQANRHTPAYSEPPGLTRSRNELHARVKDISAQPIIYLSDLIFRGHLTQLRSQEFYAGKVQFVTYDTDISSLSPSKRASVALDLLDTLPSVLDMKLYIDQKRGGQLRPLSEWQDRINLSALYILQWIVGSNRSVIIYDNNPQHQIPEMESYIQFRFAQGAPDKEQRFVAAVNKTAKRLNPQYPTLFAWHGSPLHNWHSILREGLHYKEVVNGRSCGNGIYMAPQFNTSIGYSSRHHNYNANSYWPHSVLKSTMAIALNEVVNAPGEFVCSESCYVVQHLDWVQPRYLFVDSRFPSVGLPLRPKAEKLTHVYAQDPNRPVYGSTQAVLTIPISATNSHRSRDAAEPPQSQPSQPKPNPVKGKRKLSSITKDVSHHDGDDDVSVETHPEDRLMLLSDDEGTDRRKQRKDECLTNFSPGTLDRSSIQLLSEPRYATPRATRTLQRLLRQALETQEKQALHELGWYINGNLIDNVYQWIVELHSFDKSLSIAKDLEKASMTSIILEMRFPADFPLVPPFLRIIRPRFVRFALGGGGHITAGGAMCLELLTNTGWLPSFSIESVLLQVRMAITNEFPRPARLDFHAKETEYRIDEAINEYKRVCIAHGWEVPKDLEQIRW</sequence>
<feature type="region of interest" description="Disordered" evidence="5">
    <location>
        <begin position="846"/>
        <end position="923"/>
    </location>
</feature>
<keyword evidence="3" id="KW-0548">Nucleotidyltransferase</keyword>
<dbReference type="STRING" id="227321.Q5BG47"/>
<gene>
    <name evidence="7" type="ORF">ANIA_00482</name>
</gene>
<dbReference type="OrthoDB" id="109543at2759"/>
<dbReference type="InterPro" id="IPR012317">
    <property type="entry name" value="Poly(ADP-ribose)pol_cat_dom"/>
</dbReference>
<reference evidence="8" key="2">
    <citation type="journal article" date="2009" name="Fungal Genet. Biol.">
        <title>The 2008 update of the Aspergillus nidulans genome annotation: a community effort.</title>
        <authorList>
            <person name="Wortman J.R."/>
            <person name="Gilsenan J.M."/>
            <person name="Joardar V."/>
            <person name="Deegan J."/>
            <person name="Clutterbuck J."/>
            <person name="Andersen M.R."/>
            <person name="Archer D."/>
            <person name="Bencina M."/>
            <person name="Braus G."/>
            <person name="Coutinho P."/>
            <person name="von Dohren H."/>
            <person name="Doonan J."/>
            <person name="Driessen A.J."/>
            <person name="Durek P."/>
            <person name="Espeso E."/>
            <person name="Fekete E."/>
            <person name="Flipphi M."/>
            <person name="Estrada C.G."/>
            <person name="Geysens S."/>
            <person name="Goldman G."/>
            <person name="de Groot P.W."/>
            <person name="Hansen K."/>
            <person name="Harris S.D."/>
            <person name="Heinekamp T."/>
            <person name="Helmstaedt K."/>
            <person name="Henrissat B."/>
            <person name="Hofmann G."/>
            <person name="Homan T."/>
            <person name="Horio T."/>
            <person name="Horiuchi H."/>
            <person name="James S."/>
            <person name="Jones M."/>
            <person name="Karaffa L."/>
            <person name="Karanyi Z."/>
            <person name="Kato M."/>
            <person name="Keller N."/>
            <person name="Kelly D.E."/>
            <person name="Kiel J.A."/>
            <person name="Kim J.M."/>
            <person name="van der Klei I.J."/>
            <person name="Klis F.M."/>
            <person name="Kovalchuk A."/>
            <person name="Krasevec N."/>
            <person name="Kubicek C.P."/>
            <person name="Liu B."/>
            <person name="Maccabe A."/>
            <person name="Meyer V."/>
            <person name="Mirabito P."/>
            <person name="Miskei M."/>
            <person name="Mos M."/>
            <person name="Mullins J."/>
            <person name="Nelson D.R."/>
            <person name="Nielsen J."/>
            <person name="Oakley B.R."/>
            <person name="Osmani S.A."/>
            <person name="Pakula T."/>
            <person name="Paszewski A."/>
            <person name="Paulsen I."/>
            <person name="Pilsyk S."/>
            <person name="Pocsi I."/>
            <person name="Punt P.J."/>
            <person name="Ram A.F."/>
            <person name="Ren Q."/>
            <person name="Robellet X."/>
            <person name="Robson G."/>
            <person name="Seiboth B."/>
            <person name="van Solingen P."/>
            <person name="Specht T."/>
            <person name="Sun J."/>
            <person name="Taheri-Talesh N."/>
            <person name="Takeshita N."/>
            <person name="Ussery D."/>
            <person name="vanKuyk P.A."/>
            <person name="Visser H."/>
            <person name="van de Vondervoort P.J."/>
            <person name="de Vries R.P."/>
            <person name="Walton J."/>
            <person name="Xiang X."/>
            <person name="Xiong Y."/>
            <person name="Zeng A.P."/>
            <person name="Brandt B.W."/>
            <person name="Cornell M.J."/>
            <person name="van den Hondel C.A."/>
            <person name="Visser J."/>
            <person name="Oliver S.G."/>
            <person name="Turner G."/>
        </authorList>
    </citation>
    <scope>GENOME REANNOTATION</scope>
    <source>
        <strain evidence="8">FGSC A4 / ATCC 38163 / CBS 112.46 / NRRL 194 / M139</strain>
    </source>
</reference>
<dbReference type="PROSITE" id="PS50127">
    <property type="entry name" value="UBC_2"/>
    <property type="match status" value="1"/>
</dbReference>
<evidence type="ECO:0000256" key="2">
    <source>
        <dbReference type="ARBA" id="ARBA00022679"/>
    </source>
</evidence>
<dbReference type="AlphaFoldDB" id="Q5BG47"/>
<dbReference type="SUPFAM" id="SSF56399">
    <property type="entry name" value="ADP-ribosylation"/>
    <property type="match status" value="1"/>
</dbReference>
<dbReference type="Proteomes" id="UP000000560">
    <property type="component" value="Chromosome VIII"/>
</dbReference>
<dbReference type="KEGG" id="ani:ANIA_00482"/>
<evidence type="ECO:0000256" key="3">
    <source>
        <dbReference type="ARBA" id="ARBA00022695"/>
    </source>
</evidence>
<evidence type="ECO:0000256" key="4">
    <source>
        <dbReference type="ARBA" id="ARBA00023027"/>
    </source>
</evidence>
<dbReference type="GeneID" id="2876261"/>
<dbReference type="Gene3D" id="3.90.228.10">
    <property type="match status" value="1"/>
</dbReference>
<evidence type="ECO:0000256" key="1">
    <source>
        <dbReference type="ARBA" id="ARBA00022676"/>
    </source>
</evidence>
<keyword evidence="2" id="KW-0808">Transferase</keyword>
<dbReference type="PANTHER" id="PTHR21328">
    <property type="entry name" value="POLY ADP-RIBOSE POLYMERASE FAMILY, MEMBER PARP"/>
    <property type="match status" value="1"/>
</dbReference>
<dbReference type="Gene3D" id="3.10.110.10">
    <property type="entry name" value="Ubiquitin Conjugating Enzyme"/>
    <property type="match status" value="1"/>
</dbReference>
<evidence type="ECO:0000313" key="8">
    <source>
        <dbReference type="Proteomes" id="UP000000560"/>
    </source>
</evidence>
<dbReference type="InterPro" id="IPR051838">
    <property type="entry name" value="ARTD_PARP"/>
</dbReference>
<dbReference type="GO" id="GO:0016779">
    <property type="term" value="F:nucleotidyltransferase activity"/>
    <property type="evidence" value="ECO:0007669"/>
    <property type="project" value="UniProtKB-KW"/>
</dbReference>
<dbReference type="InterPro" id="IPR000608">
    <property type="entry name" value="UBC"/>
</dbReference>
<dbReference type="SUPFAM" id="SSF54495">
    <property type="entry name" value="UBC-like"/>
    <property type="match status" value="1"/>
</dbReference>
<dbReference type="Pfam" id="PF00644">
    <property type="entry name" value="PARP"/>
    <property type="match status" value="1"/>
</dbReference>
<name>Q5BG47_EMENI</name>
<evidence type="ECO:0000313" key="7">
    <source>
        <dbReference type="EMBL" id="CBF89399.1"/>
    </source>
</evidence>
<accession>Q5BG47</accession>
<protein>
    <submittedName>
        <fullName evidence="7">Ubiquitin conjugating enzyme, putative (AFU_orthologue AFUA_4G13940)</fullName>
    </submittedName>
</protein>
<dbReference type="HOGENOM" id="CLU_003143_1_0_1"/>
<dbReference type="InParanoid" id="Q5BG47"/>
<dbReference type="CDD" id="cd23802">
    <property type="entry name" value="UBCc_UBE2Q"/>
    <property type="match status" value="1"/>
</dbReference>
<evidence type="ECO:0000256" key="5">
    <source>
        <dbReference type="SAM" id="MobiDB-lite"/>
    </source>
</evidence>
<keyword evidence="8" id="KW-1185">Reference proteome</keyword>
<feature type="compositionally biased region" description="Basic and acidic residues" evidence="5">
    <location>
        <begin position="880"/>
        <end position="900"/>
    </location>
</feature>
<feature type="domain" description="UBC core" evidence="6">
    <location>
        <begin position="951"/>
        <end position="1115"/>
    </location>
</feature>
<dbReference type="InterPro" id="IPR016135">
    <property type="entry name" value="UBQ-conjugating_enzyme/RWD"/>
</dbReference>
<dbReference type="eggNOG" id="KOG0897">
    <property type="taxonomic scope" value="Eukaryota"/>
</dbReference>
<proteinExistence type="predicted"/>
<organism evidence="7 8">
    <name type="scientific">Emericella nidulans (strain FGSC A4 / ATCC 38163 / CBS 112.46 / NRRL 194 / M139)</name>
    <name type="common">Aspergillus nidulans</name>
    <dbReference type="NCBI Taxonomy" id="227321"/>
    <lineage>
        <taxon>Eukaryota</taxon>
        <taxon>Fungi</taxon>
        <taxon>Dikarya</taxon>
        <taxon>Ascomycota</taxon>
        <taxon>Pezizomycotina</taxon>
        <taxon>Eurotiomycetes</taxon>
        <taxon>Eurotiomycetidae</taxon>
        <taxon>Eurotiales</taxon>
        <taxon>Aspergillaceae</taxon>
        <taxon>Aspergillus</taxon>
        <taxon>Aspergillus subgen. Nidulantes</taxon>
    </lineage>
</organism>
<reference evidence="8" key="1">
    <citation type="journal article" date="2005" name="Nature">
        <title>Sequencing of Aspergillus nidulans and comparative analysis with A. fumigatus and A. oryzae.</title>
        <authorList>
            <person name="Galagan J.E."/>
            <person name="Calvo S.E."/>
            <person name="Cuomo C."/>
            <person name="Ma L.J."/>
            <person name="Wortman J.R."/>
            <person name="Batzoglou S."/>
            <person name="Lee S.I."/>
            <person name="Basturkmen M."/>
            <person name="Spevak C.C."/>
            <person name="Clutterbuck J."/>
            <person name="Kapitonov V."/>
            <person name="Jurka J."/>
            <person name="Scazzocchio C."/>
            <person name="Farman M."/>
            <person name="Butler J."/>
            <person name="Purcell S."/>
            <person name="Harris S."/>
            <person name="Braus G.H."/>
            <person name="Draht O."/>
            <person name="Busch S."/>
            <person name="D'Enfert C."/>
            <person name="Bouchier C."/>
            <person name="Goldman G.H."/>
            <person name="Bell-Pedersen D."/>
            <person name="Griffiths-Jones S."/>
            <person name="Doonan J.H."/>
            <person name="Yu J."/>
            <person name="Vienken K."/>
            <person name="Pain A."/>
            <person name="Freitag M."/>
            <person name="Selker E.U."/>
            <person name="Archer D.B."/>
            <person name="Penalva M.A."/>
            <person name="Oakley B.R."/>
            <person name="Momany M."/>
            <person name="Tanaka T."/>
            <person name="Kumagai T."/>
            <person name="Asai K."/>
            <person name="Machida M."/>
            <person name="Nierman W.C."/>
            <person name="Denning D.W."/>
            <person name="Caddick M."/>
            <person name="Hynes M."/>
            <person name="Paoletti M."/>
            <person name="Fischer R."/>
            <person name="Miller B."/>
            <person name="Dyer P."/>
            <person name="Sachs M.S."/>
            <person name="Osmani S.A."/>
            <person name="Birren B.W."/>
        </authorList>
    </citation>
    <scope>NUCLEOTIDE SEQUENCE [LARGE SCALE GENOMIC DNA]</scope>
    <source>
        <strain evidence="8">FGSC A4 / ATCC 38163 / CBS 112.46 / NRRL 194 / M139</strain>
    </source>
</reference>
<dbReference type="GO" id="GO:0003950">
    <property type="term" value="F:NAD+ poly-ADP-ribosyltransferase activity"/>
    <property type="evidence" value="ECO:0007669"/>
    <property type="project" value="InterPro"/>
</dbReference>
<feature type="region of interest" description="Disordered" evidence="5">
    <location>
        <begin position="99"/>
        <end position="125"/>
    </location>
</feature>
<feature type="compositionally biased region" description="Basic and acidic residues" evidence="5">
    <location>
        <begin position="909"/>
        <end position="919"/>
    </location>
</feature>
<keyword evidence="4" id="KW-0520">NAD</keyword>
<dbReference type="FunFam" id="3.90.228.10:FF:000021">
    <property type="entry name" value="Ubiquitin conjugating enzyme, putative"/>
    <property type="match status" value="1"/>
</dbReference>
<dbReference type="FunFam" id="3.10.110.10:FF:000107">
    <property type="entry name" value="Ubiquitin conjugating enzyme, putative"/>
    <property type="match status" value="1"/>
</dbReference>
<dbReference type="CDD" id="cd01341">
    <property type="entry name" value="ADP_ribosyl"/>
    <property type="match status" value="1"/>
</dbReference>
<accession>C8VSZ9</accession>
<feature type="region of interest" description="Disordered" evidence="5">
    <location>
        <begin position="507"/>
        <end position="528"/>
    </location>
</feature>
<dbReference type="OMA" id="LVCHCKT"/>
<evidence type="ECO:0000259" key="6">
    <source>
        <dbReference type="PROSITE" id="PS50127"/>
    </source>
</evidence>
<dbReference type="RefSeq" id="XP_658086.1">
    <property type="nucleotide sequence ID" value="XM_652994.1"/>
</dbReference>
<dbReference type="EMBL" id="BN001308">
    <property type="protein sequence ID" value="CBF89399.1"/>
    <property type="molecule type" value="Genomic_DNA"/>
</dbReference>
<keyword evidence="1" id="KW-0328">Glycosyltransferase</keyword>